<keyword evidence="11" id="KW-1185">Reference proteome</keyword>
<dbReference type="GO" id="GO:0003712">
    <property type="term" value="F:transcription coregulator activity"/>
    <property type="evidence" value="ECO:0007669"/>
    <property type="project" value="TreeGrafter"/>
</dbReference>
<reference evidence="10 11" key="2">
    <citation type="submission" date="2018-11" db="EMBL/GenBank/DDBJ databases">
        <authorList>
            <consortium name="Pathogen Informatics"/>
        </authorList>
    </citation>
    <scope>NUCLEOTIDE SEQUENCE [LARGE SCALE GENOMIC DNA]</scope>
</reference>
<dbReference type="InterPro" id="IPR001781">
    <property type="entry name" value="Znf_LIM"/>
</dbReference>
<evidence type="ECO:0000256" key="3">
    <source>
        <dbReference type="ARBA" id="ARBA00022737"/>
    </source>
</evidence>
<comment type="subcellular location">
    <subcellularLocation>
        <location evidence="1">Nucleus</location>
    </subcellularLocation>
</comment>
<dbReference type="Pfam" id="PF00412">
    <property type="entry name" value="LIM"/>
    <property type="match status" value="3"/>
</dbReference>
<dbReference type="GO" id="GO:0030018">
    <property type="term" value="C:Z disc"/>
    <property type="evidence" value="ECO:0007669"/>
    <property type="project" value="TreeGrafter"/>
</dbReference>
<dbReference type="SMART" id="SM00132">
    <property type="entry name" value="LIM"/>
    <property type="match status" value="3"/>
</dbReference>
<feature type="domain" description="LIM zinc-binding" evidence="9">
    <location>
        <begin position="105"/>
        <end position="164"/>
    </location>
</feature>
<dbReference type="PANTHER" id="PTHR24205:SF4">
    <property type="entry name" value="PROTEIN ESPINAS"/>
    <property type="match status" value="1"/>
</dbReference>
<dbReference type="EMBL" id="UYWX01021103">
    <property type="protein sequence ID" value="VDM34792.1"/>
    <property type="molecule type" value="Genomic_DNA"/>
</dbReference>
<feature type="domain" description="LIM zinc-binding" evidence="9">
    <location>
        <begin position="43"/>
        <end position="104"/>
    </location>
</feature>
<evidence type="ECO:0000256" key="5">
    <source>
        <dbReference type="ARBA" id="ARBA00022833"/>
    </source>
</evidence>
<evidence type="ECO:0000256" key="2">
    <source>
        <dbReference type="ARBA" id="ARBA00022723"/>
    </source>
</evidence>
<organism evidence="12">
    <name type="scientific">Hydatigena taeniaeformis</name>
    <name type="common">Feline tapeworm</name>
    <name type="synonym">Taenia taeniaeformis</name>
    <dbReference type="NCBI Taxonomy" id="6205"/>
    <lineage>
        <taxon>Eukaryota</taxon>
        <taxon>Metazoa</taxon>
        <taxon>Spiralia</taxon>
        <taxon>Lophotrochozoa</taxon>
        <taxon>Platyhelminthes</taxon>
        <taxon>Cestoda</taxon>
        <taxon>Eucestoda</taxon>
        <taxon>Cyclophyllidea</taxon>
        <taxon>Taeniidae</taxon>
        <taxon>Hydatigera</taxon>
    </lineage>
</organism>
<dbReference type="GO" id="GO:0005634">
    <property type="term" value="C:nucleus"/>
    <property type="evidence" value="ECO:0007669"/>
    <property type="project" value="UniProtKB-SubCell"/>
</dbReference>
<reference evidence="12" key="1">
    <citation type="submission" date="2017-02" db="UniProtKB">
        <authorList>
            <consortium name="WormBaseParasite"/>
        </authorList>
    </citation>
    <scope>IDENTIFICATION</scope>
</reference>
<name>A0A0R3X8I5_HYDTA</name>
<evidence type="ECO:0000256" key="6">
    <source>
        <dbReference type="ARBA" id="ARBA00023038"/>
    </source>
</evidence>
<dbReference type="OrthoDB" id="274660at2759"/>
<dbReference type="PROSITE" id="PS00478">
    <property type="entry name" value="LIM_DOMAIN_1"/>
    <property type="match status" value="2"/>
</dbReference>
<keyword evidence="5 8" id="KW-0862">Zinc</keyword>
<proteinExistence type="predicted"/>
<evidence type="ECO:0000313" key="11">
    <source>
        <dbReference type="Proteomes" id="UP000274429"/>
    </source>
</evidence>
<keyword evidence="2 8" id="KW-0479">Metal-binding</keyword>
<dbReference type="PROSITE" id="PS50023">
    <property type="entry name" value="LIM_DOMAIN_2"/>
    <property type="match status" value="3"/>
</dbReference>
<dbReference type="FunFam" id="2.10.110.10:FF:000030">
    <property type="entry name" value="Four and a half LIM domains protein 2"/>
    <property type="match status" value="1"/>
</dbReference>
<evidence type="ECO:0000256" key="4">
    <source>
        <dbReference type="ARBA" id="ARBA00022771"/>
    </source>
</evidence>
<dbReference type="Pfam" id="PF25076">
    <property type="entry name" value="LIM_FHL2-3_N"/>
    <property type="match status" value="1"/>
</dbReference>
<keyword evidence="6 8" id="KW-0440">LIM domain</keyword>
<evidence type="ECO:0000313" key="12">
    <source>
        <dbReference type="WBParaSite" id="TTAC_0000986001-mRNA-1"/>
    </source>
</evidence>
<keyword evidence="7" id="KW-0539">Nucleus</keyword>
<dbReference type="GO" id="GO:0008270">
    <property type="term" value="F:zinc ion binding"/>
    <property type="evidence" value="ECO:0007669"/>
    <property type="project" value="UniProtKB-KW"/>
</dbReference>
<dbReference type="STRING" id="6205.A0A0R3X8I5"/>
<dbReference type="SUPFAM" id="SSF57716">
    <property type="entry name" value="Glucocorticoid receptor-like (DNA-binding domain)"/>
    <property type="match status" value="4"/>
</dbReference>
<keyword evidence="4" id="KW-0863">Zinc-finger</keyword>
<evidence type="ECO:0000259" key="9">
    <source>
        <dbReference type="PROSITE" id="PS50023"/>
    </source>
</evidence>
<evidence type="ECO:0000256" key="8">
    <source>
        <dbReference type="PROSITE-ProRule" id="PRU00125"/>
    </source>
</evidence>
<dbReference type="FunFam" id="2.10.110.10:FF:000013">
    <property type="entry name" value="Four and a half LIM domains 1"/>
    <property type="match status" value="1"/>
</dbReference>
<gene>
    <name evidence="10" type="ORF">TTAC_LOCUS9845</name>
</gene>
<sequence>MTGAESGENFQCTKCEKSLVGQRYILNSEKPYCIDCYDANFTNTCAACGERITSASKDLSFQDRHWHEACFVCMECKTSLADRPFATKEEAIFCPDCFDEKFAARCDGCGKTFKAAMRKYEYKGGAWHEECFLCAECHQPIGAKSFIPRGNDIICVQCYEDKFAQKCAKCEAVREPLVFGICSTSSLNQHNFSCSSVNTGADRVINKSGITYKGQPWHKECFLCANCGSQLAGQKFTSKDDKIYCADCYSELFAKRCSACSKPISGTYFSGNEN</sequence>
<keyword evidence="3" id="KW-0677">Repeat</keyword>
<evidence type="ECO:0000313" key="10">
    <source>
        <dbReference type="EMBL" id="VDM34792.1"/>
    </source>
</evidence>
<dbReference type="Gene3D" id="2.10.110.10">
    <property type="entry name" value="Cysteine Rich Protein"/>
    <property type="match status" value="4"/>
</dbReference>
<accession>A0A0R3X8I5</accession>
<dbReference type="PANTHER" id="PTHR24205">
    <property type="entry name" value="FOUR AND A HALF LIM DOMAINS PROTEIN"/>
    <property type="match status" value="1"/>
</dbReference>
<dbReference type="AlphaFoldDB" id="A0A0R3X8I5"/>
<dbReference type="WBParaSite" id="TTAC_0000986001-mRNA-1">
    <property type="protein sequence ID" value="TTAC_0000986001-mRNA-1"/>
    <property type="gene ID" value="TTAC_0000986001"/>
</dbReference>
<evidence type="ECO:0000256" key="7">
    <source>
        <dbReference type="ARBA" id="ARBA00023242"/>
    </source>
</evidence>
<protein>
    <submittedName>
        <fullName evidence="12">Four and a half LIM domains protein 2</fullName>
    </submittedName>
</protein>
<feature type="domain" description="LIM zinc-binding" evidence="9">
    <location>
        <begin position="165"/>
        <end position="255"/>
    </location>
</feature>
<dbReference type="Proteomes" id="UP000274429">
    <property type="component" value="Unassembled WGS sequence"/>
</dbReference>
<dbReference type="InterPro" id="IPR056807">
    <property type="entry name" value="LIM_FHL1/2/3/5_N"/>
</dbReference>
<evidence type="ECO:0000256" key="1">
    <source>
        <dbReference type="ARBA" id="ARBA00004123"/>
    </source>
</evidence>